<proteinExistence type="predicted"/>
<protein>
    <submittedName>
        <fullName evidence="2">Type I-E CRISPR-associated protein Cse2/CasB</fullName>
    </submittedName>
</protein>
<evidence type="ECO:0000313" key="2">
    <source>
        <dbReference type="EMBL" id="MBK1669502.1"/>
    </source>
</evidence>
<name>A0ABS1DHU7_9PROT</name>
<keyword evidence="3" id="KW-1185">Reference proteome</keyword>
<feature type="region of interest" description="Disordered" evidence="1">
    <location>
        <begin position="207"/>
        <end position="229"/>
    </location>
</feature>
<gene>
    <name evidence="2" type="primary">casB</name>
    <name evidence="2" type="ORF">CKO28_15795</name>
</gene>
<reference evidence="2 3" key="1">
    <citation type="journal article" date="2020" name="Microorganisms">
        <title>Osmotic Adaptation and Compatible Solute Biosynthesis of Phototrophic Bacteria as Revealed from Genome Analyses.</title>
        <authorList>
            <person name="Imhoff J.F."/>
            <person name="Rahn T."/>
            <person name="Kunzel S."/>
            <person name="Keller A."/>
            <person name="Neulinger S.C."/>
        </authorList>
    </citation>
    <scope>NUCLEOTIDE SEQUENCE [LARGE SCALE GENOMIC DNA]</scope>
    <source>
        <strain evidence="2 3">DSM 9895</strain>
    </source>
</reference>
<dbReference type="NCBIfam" id="TIGR02548">
    <property type="entry name" value="casB_cse2"/>
    <property type="match status" value="1"/>
</dbReference>
<accession>A0ABS1DHU7</accession>
<dbReference type="RefSeq" id="WP_200341836.1">
    <property type="nucleotide sequence ID" value="NZ_NRRL01000051.1"/>
</dbReference>
<dbReference type="InterPro" id="IPR038287">
    <property type="entry name" value="Cse2_sf"/>
</dbReference>
<dbReference type="EMBL" id="NRRL01000051">
    <property type="protein sequence ID" value="MBK1669502.1"/>
    <property type="molecule type" value="Genomic_DNA"/>
</dbReference>
<dbReference type="Pfam" id="PF09485">
    <property type="entry name" value="CRISPR_Cse2"/>
    <property type="match status" value="1"/>
</dbReference>
<organism evidence="2 3">
    <name type="scientific">Rhodovibrio sodomensis</name>
    <dbReference type="NCBI Taxonomy" id="1088"/>
    <lineage>
        <taxon>Bacteria</taxon>
        <taxon>Pseudomonadati</taxon>
        <taxon>Pseudomonadota</taxon>
        <taxon>Alphaproteobacteria</taxon>
        <taxon>Rhodospirillales</taxon>
        <taxon>Rhodovibrionaceae</taxon>
        <taxon>Rhodovibrio</taxon>
    </lineage>
</organism>
<dbReference type="Gene3D" id="1.10.520.40">
    <property type="entry name" value="CRISPR-associated protein Cse2"/>
    <property type="match status" value="1"/>
</dbReference>
<evidence type="ECO:0000313" key="3">
    <source>
        <dbReference type="Proteomes" id="UP001296873"/>
    </source>
</evidence>
<sequence length="229" mass="24900">MSTTVRPPRFAWRLDRANRNIPDAGHRLLSWHRTLTGEPDDPNKRSAPDRALRAQLKRCQDPGDALFLPGFAAVFQYLYPDESSRTAALRDQEVVAALARVAITAASLGGRGAQIDTATPLALQMLGPEGRIADGRVEDATVTPLRLRSLLATDDPDPALARWRRLLPVFAGNGVNLPELAQALAHWDETTRRTLSFAYFAFAATGPHRSGTPTTTEPDDDTASLPADA</sequence>
<evidence type="ECO:0000256" key="1">
    <source>
        <dbReference type="SAM" id="MobiDB-lite"/>
    </source>
</evidence>
<dbReference type="InterPro" id="IPR013382">
    <property type="entry name" value="CRISPR-assoc_prot_Cse2"/>
</dbReference>
<dbReference type="Proteomes" id="UP001296873">
    <property type="component" value="Unassembled WGS sequence"/>
</dbReference>
<comment type="caution">
    <text evidence="2">The sequence shown here is derived from an EMBL/GenBank/DDBJ whole genome shotgun (WGS) entry which is preliminary data.</text>
</comment>